<dbReference type="RefSeq" id="WP_350244007.1">
    <property type="nucleotide sequence ID" value="NZ_CP158299.1"/>
</dbReference>
<dbReference type="PANTHER" id="PTHR30528">
    <property type="entry name" value="CYTOPLASMIC PROTEIN"/>
    <property type="match status" value="1"/>
</dbReference>
<name>A0AAU7UC50_9DEIO</name>
<dbReference type="PANTHER" id="PTHR30528:SF0">
    <property type="entry name" value="CYTOPLASMIC PROTEIN"/>
    <property type="match status" value="1"/>
</dbReference>
<sequence>MNPAPTLAQLRSAALGHTLWPRTGLQAAITRLGFVQADPIRAPARAQDLILMQRVRGYRAGDLERRYAQLDVEEDVLPNYGFVTREVQRLLHPRQHRPLRIETEAPGLLEQVLALAQPGASLHPREVEAALGRQAVSNAWGGQSSASTRALDALHYRGHLRVVRRDSGVRVYGPATHLQAAEPLTVEQRTRGVVLLLARLYGPLPQASLGYLLSLCGYGLPGLKADLRAALKAAVGETLAHARLDGVTYLWPADASLDATASPGVRLVAPFDPLVWDRRRFALLHGWTYRFEAYTPPAKRVMGYYALPVFHHERAVGWANLKVVAGELTSEVQLIPGVRHTAAFTRGLDAELARYRAFLGLSS</sequence>
<dbReference type="EMBL" id="CP158299">
    <property type="protein sequence ID" value="XBV85960.1"/>
    <property type="molecule type" value="Genomic_DNA"/>
</dbReference>
<gene>
    <name evidence="1" type="ORF">ABOD76_06535</name>
</gene>
<reference evidence="1" key="1">
    <citation type="submission" date="2024-06" db="EMBL/GenBank/DDBJ databases">
        <title>Draft Genome Sequence of Deinococcus sonorensis Type Strain KR-87, a Biofilm Producing Representative of the Genus Deinococcus.</title>
        <authorList>
            <person name="Boren L.S."/>
            <person name="Grosso R.A."/>
            <person name="Hugenberg-Cox A.N."/>
            <person name="Hill J.T.E."/>
            <person name="Albert C.M."/>
            <person name="Tuohy J.M."/>
        </authorList>
    </citation>
    <scope>NUCLEOTIDE SEQUENCE</scope>
    <source>
        <strain evidence="1">KR-87</strain>
    </source>
</reference>
<proteinExistence type="predicted"/>
<dbReference type="KEGG" id="dsc:ABOD76_06535"/>
<protein>
    <submittedName>
        <fullName evidence="1">Crosslink repair DNA glycosylase YcaQ family protein</fullName>
    </submittedName>
</protein>
<dbReference type="Pfam" id="PF06224">
    <property type="entry name" value="AlkZ-like"/>
    <property type="match status" value="1"/>
</dbReference>
<dbReference type="AlphaFoldDB" id="A0AAU7UC50"/>
<dbReference type="InterPro" id="IPR009351">
    <property type="entry name" value="AlkZ-like"/>
</dbReference>
<organism evidence="1">
    <name type="scientific">Deinococcus sonorensis KR-87</name>
    <dbReference type="NCBI Taxonomy" id="694439"/>
    <lineage>
        <taxon>Bacteria</taxon>
        <taxon>Thermotogati</taxon>
        <taxon>Deinococcota</taxon>
        <taxon>Deinococci</taxon>
        <taxon>Deinococcales</taxon>
        <taxon>Deinococcaceae</taxon>
        <taxon>Deinococcus</taxon>
    </lineage>
</organism>
<evidence type="ECO:0000313" key="1">
    <source>
        <dbReference type="EMBL" id="XBV85960.1"/>
    </source>
</evidence>
<accession>A0AAU7UC50</accession>